<feature type="transmembrane region" description="Helical" evidence="1">
    <location>
        <begin position="253"/>
        <end position="273"/>
    </location>
</feature>
<dbReference type="Proteomes" id="UP000239895">
    <property type="component" value="Unassembled WGS sequence"/>
</dbReference>
<feature type="transmembrane region" description="Helical" evidence="1">
    <location>
        <begin position="383"/>
        <end position="404"/>
    </location>
</feature>
<dbReference type="RefSeq" id="WP_106269633.1">
    <property type="nucleotide sequence ID" value="NZ_PVTX01000014.1"/>
</dbReference>
<keyword evidence="1" id="KW-0812">Transmembrane</keyword>
<keyword evidence="1" id="KW-1133">Transmembrane helix</keyword>
<sequence>MPAPSSPRTDIQGLRALAVAAVLGFHLWPASVTGGYVGVDVFFVVSGFLITSHLLRRPIRSGRDLLGFWARRVRRLIPAASLVLLVTLVASAVWLPTTTLVQVGREVLASALYVENWALASAETDYLAADQLHSPVQHYWSLSIEEQFYLVWPLLLAAVAWAGLRARRRRRDPERTTAALAVALTGAVLVASLGWSVWMTWAEPAAAYFVSTTRFWELALGGLLAAVLARRAVRAPVPAQVGAEPGTPRSAGVLRVTAAWAGLAMIAVAVLTFDAATPFPGYTALLPTVGALLVILADADRLRGGPGGALRWRPVQWLGDTSYSVYLWHWPLIVVVPFALGRDLGTVDLLAILVGTLLLAWFSQRHVEDRLRFHPALTRRLGATFALLGACVVVVGGAAVGVWVTASAAERDALAEARTAVAQAAPCVGAEVVRDDDCADPGLLLGPTAAAQDKPVVYADGCWNNAPFTTRNTCTYGPGTTDDTEGTEGPTARLALVGNSHAGHWVPALEDAIATDGWQLDTYLQSVCYTVDAPIEFPGEGVSEACQATNRWAVGSIVAGGYDLAIMSDRTDQHLAGVPREQQDAAAEDAYRETLATFTDAGIPVLVLRDTPAMPENVPDCLAQHAGDPDACGAPPAQALEPDPLAAAARADTTGLVSVTSVDHLMCDEICHPVVGGITAYFDHGHLTATFARTLAPEVTGAVRAALEGPP</sequence>
<keyword evidence="5" id="KW-1185">Reference proteome</keyword>
<name>A0ABX5E9M1_9MICO</name>
<feature type="transmembrane region" description="Helical" evidence="1">
    <location>
        <begin position="35"/>
        <end position="55"/>
    </location>
</feature>
<feature type="transmembrane region" description="Helical" evidence="1">
    <location>
        <begin position="12"/>
        <end position="29"/>
    </location>
</feature>
<dbReference type="InterPro" id="IPR002656">
    <property type="entry name" value="Acyl_transf_3_dom"/>
</dbReference>
<feature type="transmembrane region" description="Helical" evidence="1">
    <location>
        <begin position="215"/>
        <end position="233"/>
    </location>
</feature>
<dbReference type="Pfam" id="PF01757">
    <property type="entry name" value="Acyl_transf_3"/>
    <property type="match status" value="1"/>
</dbReference>
<feature type="domain" description="Acyltransferase 3" evidence="2">
    <location>
        <begin position="10"/>
        <end position="362"/>
    </location>
</feature>
<feature type="domain" description="SGNH" evidence="3">
    <location>
        <begin position="471"/>
        <end position="699"/>
    </location>
</feature>
<evidence type="ECO:0000313" key="4">
    <source>
        <dbReference type="EMBL" id="PRZ03296.1"/>
    </source>
</evidence>
<feature type="transmembrane region" description="Helical" evidence="1">
    <location>
        <begin position="147"/>
        <end position="164"/>
    </location>
</feature>
<protein>
    <submittedName>
        <fullName evidence="4">Peptidoglycan/LPS O-acetylase OafA/YrhL</fullName>
    </submittedName>
</protein>
<reference evidence="4 5" key="1">
    <citation type="submission" date="2018-03" db="EMBL/GenBank/DDBJ databases">
        <title>Comparative analysis of microorganisms from saline springs in Andes Mountain Range, Colombia.</title>
        <authorList>
            <person name="Rubin E."/>
        </authorList>
    </citation>
    <scope>NUCLEOTIDE SEQUENCE [LARGE SCALE GENOMIC DNA]</scope>
    <source>
        <strain evidence="4 5">CG 23</strain>
    </source>
</reference>
<proteinExistence type="predicted"/>
<keyword evidence="1" id="KW-0472">Membrane</keyword>
<feature type="transmembrane region" description="Helical" evidence="1">
    <location>
        <begin position="344"/>
        <end position="362"/>
    </location>
</feature>
<feature type="transmembrane region" description="Helical" evidence="1">
    <location>
        <begin position="317"/>
        <end position="338"/>
    </location>
</feature>
<dbReference type="Pfam" id="PF19040">
    <property type="entry name" value="SGNH"/>
    <property type="match status" value="1"/>
</dbReference>
<evidence type="ECO:0000256" key="1">
    <source>
        <dbReference type="SAM" id="Phobius"/>
    </source>
</evidence>
<evidence type="ECO:0000259" key="3">
    <source>
        <dbReference type="Pfam" id="PF19040"/>
    </source>
</evidence>
<gene>
    <name evidence="4" type="ORF">BCL65_11410</name>
</gene>
<evidence type="ECO:0000259" key="2">
    <source>
        <dbReference type="Pfam" id="PF01757"/>
    </source>
</evidence>
<dbReference type="PANTHER" id="PTHR23028:SF53">
    <property type="entry name" value="ACYL_TRANSF_3 DOMAIN-CONTAINING PROTEIN"/>
    <property type="match status" value="1"/>
</dbReference>
<feature type="transmembrane region" description="Helical" evidence="1">
    <location>
        <begin position="279"/>
        <end position="297"/>
    </location>
</feature>
<organism evidence="4 5">
    <name type="scientific">Isoptericola halotolerans</name>
    <dbReference type="NCBI Taxonomy" id="300560"/>
    <lineage>
        <taxon>Bacteria</taxon>
        <taxon>Bacillati</taxon>
        <taxon>Actinomycetota</taxon>
        <taxon>Actinomycetes</taxon>
        <taxon>Micrococcales</taxon>
        <taxon>Promicromonosporaceae</taxon>
        <taxon>Isoptericola</taxon>
    </lineage>
</organism>
<feature type="transmembrane region" description="Helical" evidence="1">
    <location>
        <begin position="176"/>
        <end position="195"/>
    </location>
</feature>
<feature type="transmembrane region" description="Helical" evidence="1">
    <location>
        <begin position="76"/>
        <end position="95"/>
    </location>
</feature>
<dbReference type="InterPro" id="IPR043968">
    <property type="entry name" value="SGNH"/>
</dbReference>
<dbReference type="EMBL" id="PVTX01000014">
    <property type="protein sequence ID" value="PRZ03296.1"/>
    <property type="molecule type" value="Genomic_DNA"/>
</dbReference>
<dbReference type="PANTHER" id="PTHR23028">
    <property type="entry name" value="ACETYLTRANSFERASE"/>
    <property type="match status" value="1"/>
</dbReference>
<comment type="caution">
    <text evidence="4">The sequence shown here is derived from an EMBL/GenBank/DDBJ whole genome shotgun (WGS) entry which is preliminary data.</text>
</comment>
<accession>A0ABX5E9M1</accession>
<evidence type="ECO:0000313" key="5">
    <source>
        <dbReference type="Proteomes" id="UP000239895"/>
    </source>
</evidence>
<dbReference type="InterPro" id="IPR050879">
    <property type="entry name" value="Acyltransferase_3"/>
</dbReference>